<evidence type="ECO:0000256" key="3">
    <source>
        <dbReference type="ARBA" id="ARBA00022490"/>
    </source>
</evidence>
<protein>
    <recommendedName>
        <fullName evidence="7">Tricorn protease homolog</fullName>
        <ecNumber evidence="7">3.4.21.-</ecNumber>
    </recommendedName>
</protein>
<dbReference type="Proteomes" id="UP000672097">
    <property type="component" value="Unassembled WGS sequence"/>
</dbReference>
<comment type="subcellular location">
    <subcellularLocation>
        <location evidence="1 7">Cytoplasm</location>
    </subcellularLocation>
</comment>
<dbReference type="Pfam" id="PF14684">
    <property type="entry name" value="Tricorn_C1"/>
    <property type="match status" value="1"/>
</dbReference>
<dbReference type="SUPFAM" id="SSF52096">
    <property type="entry name" value="ClpP/crotonase"/>
    <property type="match status" value="1"/>
</dbReference>
<dbReference type="InterPro" id="IPR028204">
    <property type="entry name" value="Tricorn_C1"/>
</dbReference>
<dbReference type="InterPro" id="IPR029045">
    <property type="entry name" value="ClpP/crotonase-like_dom_sf"/>
</dbReference>
<dbReference type="Pfam" id="PF26549">
    <property type="entry name" value="Tricorn_N"/>
    <property type="match status" value="1"/>
</dbReference>
<evidence type="ECO:0000259" key="10">
    <source>
        <dbReference type="SMART" id="SM00245"/>
    </source>
</evidence>
<proteinExistence type="inferred from homology"/>
<evidence type="ECO:0000256" key="6">
    <source>
        <dbReference type="ARBA" id="ARBA00022825"/>
    </source>
</evidence>
<sequence length="1113" mass="122581">MTIRSTALALMLATFGAATLAATPVAGLGPLQQPLWLRNPAISPDGSQIAFGFQGHLFVVPTQGGAARVLVANSHHNTQPVWSPDGQQIAYASDAHGSFDVMLVSAQGGPSRRLTHHSAAELPASFTPDGRHVLFSAARADSVRNVQFPSRAVTELYKVSVDGGRRPEQVLTTPALSAQLNAAGSQMLYEDWKGYEDDLRKHHVSPVARDVWRYDLKTGQHHQLTRFGGEDRNPVWSPDEQTIYFLSEKSGSFNVWKMPVSQPDAAVQVTQFSKNPVRSLSIARNGTLSFWFDGEIYTLAPGAAQPTKLALSIAADTQARAKEALTLRQGATEVALSPDGQEMAFVVRGEVFVASTEFGDTRRITDTPGQERSVSFSPDGRRLIYAAERAGVWSLVEIALVGPKKDVPYFFSATQFKTRTVLSNAHDNFQPRYSPDGKEVAYLENRNTLKVLNLASGQTRVVMPGSATYSYADGDQWFDWSPDGRHLLVNFVDRNRWSSEVGLVDAQGKGAMLNLTHSGYEDVRPIWAMGGQMMIWASDRMGFHATGGAAQHDIYALFFTRAAQDRFKLDKTDFALLKKREDEQEKAEAEKKDKPDEKAGKAKKAEGKAAEGAEEIKLPAPLAIERDRIEERTARLTTQSAVMRDAAMSKDGETLLTLQQVADGVELWLHKPRAKESRKLSSFAGGPNPEAPTLLVLDASTENGVVLSGGVIHKFKVPKDEGEFKAEPLKWAASFTLDRAAERAEMFEHVWRQTKAKLYVEDMNGVDWDGYKKIYARQLPYVNNNHDFADLLSEMLGELNVSHTGASFRANRKPLDTTAELGAFFDETHRGPGLKIAEILDGGPLAPASLGLKPGMVIEQIDGVPIAAGAEVDSLLTQKIGQRLRLTVRDPATGKAAEHSVKPIHPGEHEELLYRRWVRQQRETVDKLSGGRLGYVHVRGMDDESYRDVFSEVMGRHSGKQALIVDTRFNGGGNLTMDLVTLLSGRKHLEFLPRGQSLGWEPAGKWHKPSLVLMSESNYSDAHLFPWTYRHYGLGKLVGMPVAGTGTAVWWETLQDPSLVFGIPQVGFRDQKGEFMENALVEPDVRVANDPALLAQGRDQQLEAAVKELLKTP</sequence>
<evidence type="ECO:0000256" key="9">
    <source>
        <dbReference type="SAM" id="SignalP"/>
    </source>
</evidence>
<evidence type="ECO:0000256" key="4">
    <source>
        <dbReference type="ARBA" id="ARBA00022670"/>
    </source>
</evidence>
<evidence type="ECO:0000256" key="7">
    <source>
        <dbReference type="PIRNR" id="PIRNR036421"/>
    </source>
</evidence>
<dbReference type="Pfam" id="PF07676">
    <property type="entry name" value="PD40"/>
    <property type="match status" value="1"/>
</dbReference>
<dbReference type="CDD" id="cd07562">
    <property type="entry name" value="Peptidase_S41_TRI"/>
    <property type="match status" value="1"/>
</dbReference>
<dbReference type="PANTHER" id="PTHR43253:SF1">
    <property type="entry name" value="TRICORN PROTEASE HOMOLOG 2-RELATED"/>
    <property type="match status" value="1"/>
</dbReference>
<dbReference type="SUPFAM" id="SSF50156">
    <property type="entry name" value="PDZ domain-like"/>
    <property type="match status" value="1"/>
</dbReference>
<comment type="caution">
    <text evidence="11">The sequence shown here is derived from an EMBL/GenBank/DDBJ whole genome shotgun (WGS) entry which is preliminary data.</text>
</comment>
<dbReference type="InterPro" id="IPR011042">
    <property type="entry name" value="6-blade_b-propeller_TolB-like"/>
</dbReference>
<dbReference type="EC" id="3.4.21.-" evidence="7"/>
<dbReference type="Gene3D" id="2.120.10.30">
    <property type="entry name" value="TolB, C-terminal domain"/>
    <property type="match status" value="1"/>
</dbReference>
<keyword evidence="3 7" id="KW-0963">Cytoplasm</keyword>
<feature type="region of interest" description="Disordered" evidence="8">
    <location>
        <begin position="581"/>
        <end position="614"/>
    </location>
</feature>
<reference evidence="11 12" key="1">
    <citation type="submission" date="2021-04" db="EMBL/GenBank/DDBJ databases">
        <title>The genome sequence of type strain Ideonella paludis KCTC 32238.</title>
        <authorList>
            <person name="Liu Y."/>
        </authorList>
    </citation>
    <scope>NUCLEOTIDE SEQUENCE [LARGE SCALE GENOMIC DNA]</scope>
    <source>
        <strain evidence="11 12">KCTC 32238</strain>
    </source>
</reference>
<dbReference type="SUPFAM" id="SSF82171">
    <property type="entry name" value="DPP6 N-terminal domain-like"/>
    <property type="match status" value="1"/>
</dbReference>
<keyword evidence="12" id="KW-1185">Reference proteome</keyword>
<dbReference type="SMART" id="SM00245">
    <property type="entry name" value="TSPc"/>
    <property type="match status" value="1"/>
</dbReference>
<name>A0ABS5DZ65_9BURK</name>
<evidence type="ECO:0000256" key="1">
    <source>
        <dbReference type="ARBA" id="ARBA00004496"/>
    </source>
</evidence>
<dbReference type="EMBL" id="JAGQDG010000005">
    <property type="protein sequence ID" value="MBQ0936445.1"/>
    <property type="molecule type" value="Genomic_DNA"/>
</dbReference>
<dbReference type="InterPro" id="IPR012393">
    <property type="entry name" value="Tricorn_protease"/>
</dbReference>
<dbReference type="InterPro" id="IPR005151">
    <property type="entry name" value="Tail-specific_protease"/>
</dbReference>
<organism evidence="11 12">
    <name type="scientific">Ideonella paludis</name>
    <dbReference type="NCBI Taxonomy" id="1233411"/>
    <lineage>
        <taxon>Bacteria</taxon>
        <taxon>Pseudomonadati</taxon>
        <taxon>Pseudomonadota</taxon>
        <taxon>Betaproteobacteria</taxon>
        <taxon>Burkholderiales</taxon>
        <taxon>Sphaerotilaceae</taxon>
        <taxon>Ideonella</taxon>
    </lineage>
</organism>
<evidence type="ECO:0000313" key="12">
    <source>
        <dbReference type="Proteomes" id="UP000672097"/>
    </source>
</evidence>
<feature type="domain" description="Tail specific protease" evidence="10">
    <location>
        <begin position="881"/>
        <end position="1088"/>
    </location>
</feature>
<keyword evidence="9" id="KW-0732">Signal</keyword>
<dbReference type="Gene3D" id="2.120.10.60">
    <property type="entry name" value="Tricorn protease N-terminal domain"/>
    <property type="match status" value="1"/>
</dbReference>
<evidence type="ECO:0000256" key="2">
    <source>
        <dbReference type="ARBA" id="ARBA00008524"/>
    </source>
</evidence>
<evidence type="ECO:0000256" key="5">
    <source>
        <dbReference type="ARBA" id="ARBA00022801"/>
    </source>
</evidence>
<dbReference type="SUPFAM" id="SSF69304">
    <property type="entry name" value="Tricorn protease N-terminal domain"/>
    <property type="match status" value="1"/>
</dbReference>
<feature type="signal peptide" evidence="9">
    <location>
        <begin position="1"/>
        <end position="21"/>
    </location>
</feature>
<gene>
    <name evidence="11" type="ORF">KAK11_13975</name>
</gene>
<keyword evidence="4 7" id="KW-0645">Protease</keyword>
<feature type="chain" id="PRO_5045327301" description="Tricorn protease homolog" evidence="9">
    <location>
        <begin position="22"/>
        <end position="1113"/>
    </location>
</feature>
<evidence type="ECO:0000313" key="11">
    <source>
        <dbReference type="EMBL" id="MBQ0936445.1"/>
    </source>
</evidence>
<dbReference type="Gene3D" id="3.30.750.44">
    <property type="match status" value="1"/>
</dbReference>
<dbReference type="PANTHER" id="PTHR43253">
    <property type="entry name" value="TRICORN PROTEASE HOMOLOG 2-RELATED"/>
    <property type="match status" value="1"/>
</dbReference>
<keyword evidence="6 7" id="KW-0720">Serine protease</keyword>
<dbReference type="InterPro" id="IPR011659">
    <property type="entry name" value="WD40"/>
</dbReference>
<comment type="function">
    <text evidence="7">Degrades oligopeptides.</text>
</comment>
<accession>A0ABS5DZ65</accession>
<dbReference type="RefSeq" id="WP_210809800.1">
    <property type="nucleotide sequence ID" value="NZ_JAGQDG010000005.1"/>
</dbReference>
<evidence type="ECO:0000256" key="8">
    <source>
        <dbReference type="SAM" id="MobiDB-lite"/>
    </source>
</evidence>
<dbReference type="PIRSF" id="PIRSF036421">
    <property type="entry name" value="Tricorn_protease"/>
    <property type="match status" value="1"/>
</dbReference>
<dbReference type="Gene3D" id="3.90.226.10">
    <property type="entry name" value="2-enoyl-CoA Hydratase, Chain A, domain 1"/>
    <property type="match status" value="1"/>
</dbReference>
<dbReference type="InterPro" id="IPR036034">
    <property type="entry name" value="PDZ_sf"/>
</dbReference>
<comment type="similarity">
    <text evidence="2 7">Belongs to the peptidase S41B family.</text>
</comment>
<dbReference type="Pfam" id="PF03572">
    <property type="entry name" value="Peptidase_S41"/>
    <property type="match status" value="1"/>
</dbReference>
<dbReference type="Gene3D" id="2.30.42.10">
    <property type="match status" value="1"/>
</dbReference>
<keyword evidence="5 7" id="KW-0378">Hydrolase</keyword>